<reference evidence="3" key="2">
    <citation type="submission" date="2021-12" db="EMBL/GenBank/DDBJ databases">
        <authorList>
            <person name="Veyrier F.J."/>
        </authorList>
    </citation>
    <scope>NUCLEOTIDE SEQUENCE</scope>
    <source>
        <strain evidence="3">1258/02</strain>
    </source>
</reference>
<dbReference type="Pfam" id="PF13466">
    <property type="entry name" value="STAS_2"/>
    <property type="match status" value="1"/>
</dbReference>
<evidence type="ECO:0000313" key="5">
    <source>
        <dbReference type="Proteomes" id="UP000829756"/>
    </source>
</evidence>
<accession>A0AAE9GV38</accession>
<feature type="domain" description="MlaB-like STAS" evidence="1">
    <location>
        <begin position="10"/>
        <end position="87"/>
    </location>
</feature>
<protein>
    <submittedName>
        <fullName evidence="2">Phospholipid transport system transporter-binding protein</fullName>
    </submittedName>
    <submittedName>
        <fullName evidence="3">STAS domain-containing protein</fullName>
    </submittedName>
</protein>
<gene>
    <name evidence="2" type="ORF">EV680_11122</name>
    <name evidence="3" type="ORF">LVJ78_00500</name>
</gene>
<dbReference type="EMBL" id="CP091507">
    <property type="protein sequence ID" value="UOO79551.1"/>
    <property type="molecule type" value="Genomic_DNA"/>
</dbReference>
<dbReference type="Proteomes" id="UP000294721">
    <property type="component" value="Unassembled WGS sequence"/>
</dbReference>
<dbReference type="SUPFAM" id="SSF52091">
    <property type="entry name" value="SpoIIaa-like"/>
    <property type="match status" value="1"/>
</dbReference>
<sequence>MNTEIREQVLHLGGDITVKTVSSAAYERFEQQCRLKEVHTLDLTGVAQADSACLSLLLSALRLKQGAITLRHIPASVLALAELYEIDTQIARHE</sequence>
<dbReference type="KEGG" id="usu:LVJ78_00500"/>
<evidence type="ECO:0000313" key="3">
    <source>
        <dbReference type="EMBL" id="UOO79551.1"/>
    </source>
</evidence>
<organism evidence="3 5">
    <name type="scientific">Uruburuella suis</name>
    <dbReference type="NCBI Taxonomy" id="252130"/>
    <lineage>
        <taxon>Bacteria</taxon>
        <taxon>Pseudomonadati</taxon>
        <taxon>Pseudomonadota</taxon>
        <taxon>Betaproteobacteria</taxon>
        <taxon>Neisseriales</taxon>
        <taxon>Neisseriaceae</taxon>
        <taxon>Uruburuella</taxon>
    </lineage>
</organism>
<evidence type="ECO:0000313" key="2">
    <source>
        <dbReference type="EMBL" id="TCP06468.1"/>
    </source>
</evidence>
<evidence type="ECO:0000313" key="4">
    <source>
        <dbReference type="Proteomes" id="UP000294721"/>
    </source>
</evidence>
<reference evidence="2 4" key="1">
    <citation type="submission" date="2019-03" db="EMBL/GenBank/DDBJ databases">
        <title>Genomic Encyclopedia of Type Strains, Phase IV (KMG-IV): sequencing the most valuable type-strain genomes for metagenomic binning, comparative biology and taxonomic classification.</title>
        <authorList>
            <person name="Goeker M."/>
        </authorList>
    </citation>
    <scope>NUCLEOTIDE SEQUENCE [LARGE SCALE GENOMIC DNA]</scope>
    <source>
        <strain evidence="2 4">DSM 17474</strain>
    </source>
</reference>
<name>A0AAE9GV38_9NEIS</name>
<dbReference type="InterPro" id="IPR036513">
    <property type="entry name" value="STAS_dom_sf"/>
</dbReference>
<dbReference type="Gene3D" id="3.30.750.24">
    <property type="entry name" value="STAS domain"/>
    <property type="match status" value="1"/>
</dbReference>
<keyword evidence="4" id="KW-1185">Reference proteome</keyword>
<dbReference type="RefSeq" id="WP_132953714.1">
    <property type="nucleotide sequence ID" value="NZ_CALJUB010000088.1"/>
</dbReference>
<proteinExistence type="predicted"/>
<dbReference type="InterPro" id="IPR058548">
    <property type="entry name" value="MlaB-like_STAS"/>
</dbReference>
<dbReference type="EMBL" id="SLXE01000011">
    <property type="protein sequence ID" value="TCP06468.1"/>
    <property type="molecule type" value="Genomic_DNA"/>
</dbReference>
<reference evidence="3" key="3">
    <citation type="journal article" date="2022" name="Res Sq">
        <title>Evolution of multicellular longitudinally dividing oral cavity symbionts (Neisseriaceae).</title>
        <authorList>
            <person name="Nyongesa S."/>
            <person name="Weber P."/>
            <person name="Bernet E."/>
            <person name="Pullido F."/>
            <person name="Nieckarz M."/>
            <person name="Delaby M."/>
            <person name="Nieves C."/>
            <person name="Viehboeck T."/>
            <person name="Krause N."/>
            <person name="Rivera-Millot A."/>
            <person name="Nakamura A."/>
            <person name="Vischer N."/>
            <person name="VanNieuwenhze M."/>
            <person name="Brun Y."/>
            <person name="Cava F."/>
            <person name="Bulgheresi S."/>
            <person name="Veyrier F."/>
        </authorList>
    </citation>
    <scope>NUCLEOTIDE SEQUENCE</scope>
    <source>
        <strain evidence="3">1258/02</strain>
    </source>
</reference>
<dbReference type="AlphaFoldDB" id="A0AAE9GV38"/>
<evidence type="ECO:0000259" key="1">
    <source>
        <dbReference type="Pfam" id="PF13466"/>
    </source>
</evidence>
<dbReference type="Proteomes" id="UP000829756">
    <property type="component" value="Chromosome"/>
</dbReference>